<dbReference type="STRING" id="691883.A0A058ZCP4"/>
<proteinExistence type="inferred from homology"/>
<sequence length="1387" mass="148361">MSAPSRNMGSKLPLLMTTVAAAGLAGVGLAVWNTPKKYPAVFNRSGSAHHHAHHHAYQPATMDTYMNYHPASMANQHALPMQPGHSPALATQQQQQRPAMMTPQAMPAQARPAPAGAYAQQATPGPSATPMPAQTRGYPAHVREGIESGMRSSATAAAAATGSGVQYVPSYYSESAAPMQAAGPGAAMRRMENSNQLPNTLGSLDCASQPIQNVAEPVDNFAPQDSLVHVQADGRPGSVPATYEAWSKGQPEEPGYRGYLNRAAERAADDAQVGYPTEGSLTAAFRRAGDAIKSTFSETIEAPTYFRDFFTGEDAAQQVVPTGAPVSRWAGFKDRLAHLRDDRPSSRPGMLEALSAEANQAADRAYADWHHAKGRLLEELGRLETKLSGISDRLVTLGSSTSTMNESTLPTSRRLEAELREDIKRMKASIDEAARQAGQNIARIGTGGSLEARRAEARLQEEIRRSSAALQGELDSMGKSWLSHVQRDLDTLRKAADQRSLAEAARRAEDRAHLGTAQAAEAMQETARAARASVSTAMDRASSGIDRAASKAADTAESLVRSGRQAVEEVQTAAAGMVAGAAGGVATAANAVAEAASKTAAAVAPAPAPAPSLWERIIGSAPEPRSVRDPEHEAQHARAEAEAALRRQATEHKHQAQAISAEAKAAQINEHHALEAMEEARRLQQQSHELAAGHHHAPAGGPVHMPPSGGMASTAVYQPLSASPSPGMMPVAPVSPGRAHTAEEARQAVERQRALDLAADEKERTLRESLAEAGHQQTLARQAQRSQNEAFRQTLEYDLSPKEADRLRESVSKAEREATVAREKYMAALDREKREQARWSEATRRRAIQEREAIQAAEAAALAKNRGQAAALAAAQTAATWQKLEQEALISESKALEAARILSEAKDAALRRARAEHDLAQVRQQAVREAAQREAEAKRLASAISEVKGDALRRLSSSEKALASELSKHQTEYERTLKQLEAQKRANEEALLREREALESGKRQAAARATSQQEIARLERAAADIRQREDLTRQQMALTARQRKDLLDEAASREARALKTAEMEHATRVELVRQSEEVEARVRQNELRDAQERARLEEQARIARAEAEEKNRALRRATDAAPTMVGTGSTVAAAPIGPTTVAEKPKRWSLFKWRKEDPPAAEVIAAPMPGVAVPPLAKTAGASSVVAPATGIATATTAGAGAAAAAKKTTTDEQIAAAVKAVETQARRFDTRRVCSQLPGGVTQCLLLEETPGRPVGTGSRCLGVEYVIKEDTFARLPLGEKNLWQRRADGTFAKTIGTWPVHSDAYTNGDALAHNVPLGMPQMLQMTAHKADSATVKTMPAPSHEPLYSGGNTRLGKHSDIAGDAWAGGAAHSGGMGTPEGGARTM</sequence>
<reference evidence="4" key="1">
    <citation type="submission" date="2013-04" db="EMBL/GenBank/DDBJ databases">
        <title>The Genome Sequence of Fonticula alba ATCC 38817.</title>
        <authorList>
            <consortium name="The Broad Institute Genomics Platform"/>
            <person name="Russ C."/>
            <person name="Cuomo C."/>
            <person name="Burger G."/>
            <person name="Gray M.W."/>
            <person name="Holland P.W.H."/>
            <person name="King N."/>
            <person name="Lang F.B.F."/>
            <person name="Roger A.J."/>
            <person name="Ruiz-Trillo I."/>
            <person name="Brown M."/>
            <person name="Walker B."/>
            <person name="Young S."/>
            <person name="Zeng Q."/>
            <person name="Gargeya S."/>
            <person name="Fitzgerald M."/>
            <person name="Haas B."/>
            <person name="Abouelleil A."/>
            <person name="Allen A.W."/>
            <person name="Alvarado L."/>
            <person name="Arachchi H.M."/>
            <person name="Berlin A.M."/>
            <person name="Chapman S.B."/>
            <person name="Gainer-Dewar J."/>
            <person name="Goldberg J."/>
            <person name="Griggs A."/>
            <person name="Gujja S."/>
            <person name="Hansen M."/>
            <person name="Howarth C."/>
            <person name="Imamovic A."/>
            <person name="Ireland A."/>
            <person name="Larimer J."/>
            <person name="McCowan C."/>
            <person name="Murphy C."/>
            <person name="Pearson M."/>
            <person name="Poon T.W."/>
            <person name="Priest M."/>
            <person name="Roberts A."/>
            <person name="Saif S."/>
            <person name="Shea T."/>
            <person name="Sisk P."/>
            <person name="Sykes S."/>
            <person name="Wortman J."/>
            <person name="Nusbaum C."/>
            <person name="Birren B."/>
        </authorList>
    </citation>
    <scope>NUCLEOTIDE SEQUENCE [LARGE SCALE GENOMIC DNA]</scope>
    <source>
        <strain evidence="4">ATCC 38817</strain>
    </source>
</reference>
<dbReference type="OrthoDB" id="1901244at2759"/>
<keyword evidence="2" id="KW-0175">Coiled coil</keyword>
<feature type="compositionally biased region" description="Low complexity" evidence="3">
    <location>
        <begin position="87"/>
        <end position="126"/>
    </location>
</feature>
<feature type="region of interest" description="Disordered" evidence="3">
    <location>
        <begin position="622"/>
        <end position="652"/>
    </location>
</feature>
<accession>A0A058ZCP4</accession>
<dbReference type="Pfam" id="PF06884">
    <property type="entry name" value="DUF1264"/>
    <property type="match status" value="1"/>
</dbReference>
<feature type="region of interest" description="Disordered" evidence="3">
    <location>
        <begin position="82"/>
        <end position="136"/>
    </location>
</feature>
<dbReference type="GeneID" id="20525851"/>
<evidence type="ECO:0000256" key="1">
    <source>
        <dbReference type="ARBA" id="ARBA00009740"/>
    </source>
</evidence>
<comment type="similarity">
    <text evidence="1">Belongs to the OBAP family.</text>
</comment>
<name>A0A058ZCP4_FONAL</name>
<protein>
    <submittedName>
        <fullName evidence="4">Uncharacterized protein</fullName>
    </submittedName>
</protein>
<feature type="compositionally biased region" description="Basic and acidic residues" evidence="3">
    <location>
        <begin position="625"/>
        <end position="652"/>
    </location>
</feature>
<feature type="coiled-coil region" evidence="2">
    <location>
        <begin position="1073"/>
        <end position="1120"/>
    </location>
</feature>
<evidence type="ECO:0000256" key="3">
    <source>
        <dbReference type="SAM" id="MobiDB-lite"/>
    </source>
</evidence>
<dbReference type="Proteomes" id="UP000030693">
    <property type="component" value="Unassembled WGS sequence"/>
</dbReference>
<feature type="coiled-coil region" evidence="2">
    <location>
        <begin position="963"/>
        <end position="1035"/>
    </location>
</feature>
<evidence type="ECO:0000313" key="5">
    <source>
        <dbReference type="Proteomes" id="UP000030693"/>
    </source>
</evidence>
<evidence type="ECO:0000313" key="4">
    <source>
        <dbReference type="EMBL" id="KCV71703.1"/>
    </source>
</evidence>
<dbReference type="InterPro" id="IPR010686">
    <property type="entry name" value="OBAP-like"/>
</dbReference>
<dbReference type="OMA" id="QTEYERT"/>
<keyword evidence="5" id="KW-1185">Reference proteome</keyword>
<gene>
    <name evidence="4" type="ORF">H696_01126</name>
</gene>
<organism evidence="4">
    <name type="scientific">Fonticula alba</name>
    <name type="common">Slime mold</name>
    <dbReference type="NCBI Taxonomy" id="691883"/>
    <lineage>
        <taxon>Eukaryota</taxon>
        <taxon>Rotosphaerida</taxon>
        <taxon>Fonticulaceae</taxon>
        <taxon>Fonticula</taxon>
    </lineage>
</organism>
<evidence type="ECO:0000256" key="2">
    <source>
        <dbReference type="SAM" id="Coils"/>
    </source>
</evidence>
<dbReference type="RefSeq" id="XP_009493281.1">
    <property type="nucleotide sequence ID" value="XM_009495006.1"/>
</dbReference>
<dbReference type="EMBL" id="KB932202">
    <property type="protein sequence ID" value="KCV71703.1"/>
    <property type="molecule type" value="Genomic_DNA"/>
</dbReference>